<accession>A0A0A9GMY4</accession>
<reference evidence="1" key="1">
    <citation type="submission" date="2014-09" db="EMBL/GenBank/DDBJ databases">
        <authorList>
            <person name="Magalhaes I.L.F."/>
            <person name="Oliveira U."/>
            <person name="Santos F.R."/>
            <person name="Vidigal T.H.D.A."/>
            <person name="Brescovit A.D."/>
            <person name="Santos A.J."/>
        </authorList>
    </citation>
    <scope>NUCLEOTIDE SEQUENCE</scope>
    <source>
        <tissue evidence="1">Shoot tissue taken approximately 20 cm above the soil surface</tissue>
    </source>
</reference>
<protein>
    <submittedName>
        <fullName evidence="1">Uncharacterized protein</fullName>
    </submittedName>
</protein>
<proteinExistence type="predicted"/>
<dbReference type="EMBL" id="GBRH01173127">
    <property type="protein sequence ID" value="JAE24769.1"/>
    <property type="molecule type" value="Transcribed_RNA"/>
</dbReference>
<evidence type="ECO:0000313" key="1">
    <source>
        <dbReference type="EMBL" id="JAE24769.1"/>
    </source>
</evidence>
<dbReference type="AlphaFoldDB" id="A0A0A9GMY4"/>
<organism evidence="1">
    <name type="scientific">Arundo donax</name>
    <name type="common">Giant reed</name>
    <name type="synonym">Donax arundinaceus</name>
    <dbReference type="NCBI Taxonomy" id="35708"/>
    <lineage>
        <taxon>Eukaryota</taxon>
        <taxon>Viridiplantae</taxon>
        <taxon>Streptophyta</taxon>
        <taxon>Embryophyta</taxon>
        <taxon>Tracheophyta</taxon>
        <taxon>Spermatophyta</taxon>
        <taxon>Magnoliopsida</taxon>
        <taxon>Liliopsida</taxon>
        <taxon>Poales</taxon>
        <taxon>Poaceae</taxon>
        <taxon>PACMAD clade</taxon>
        <taxon>Arundinoideae</taxon>
        <taxon>Arundineae</taxon>
        <taxon>Arundo</taxon>
    </lineage>
</organism>
<reference evidence="1" key="2">
    <citation type="journal article" date="2015" name="Data Brief">
        <title>Shoot transcriptome of the giant reed, Arundo donax.</title>
        <authorList>
            <person name="Barrero R.A."/>
            <person name="Guerrero F.D."/>
            <person name="Moolhuijzen P."/>
            <person name="Goolsby J.A."/>
            <person name="Tidwell J."/>
            <person name="Bellgard S.E."/>
            <person name="Bellgard M.I."/>
        </authorList>
    </citation>
    <scope>NUCLEOTIDE SEQUENCE</scope>
    <source>
        <tissue evidence="1">Shoot tissue taken approximately 20 cm above the soil surface</tissue>
    </source>
</reference>
<name>A0A0A9GMY4_ARUDO</name>
<sequence>MYVYPFFLKSRFTKLPNFTSVKEENVNDGRGERRKTNTICNSKESAEVQRTILLVSLCIEMEMGVHDARDVVLLPSQGE</sequence>